<feature type="transmembrane region" description="Helical" evidence="19">
    <location>
        <begin position="31"/>
        <end position="54"/>
    </location>
</feature>
<dbReference type="PANTHER" id="PTHR34148">
    <property type="entry name" value="ADENOSYLCOBINAMIDE-GDP RIBAZOLETRANSFERASE"/>
    <property type="match status" value="1"/>
</dbReference>
<feature type="transmembrane region" description="Helical" evidence="19">
    <location>
        <begin position="232"/>
        <end position="250"/>
    </location>
</feature>
<evidence type="ECO:0000313" key="20">
    <source>
        <dbReference type="EMBL" id="BDZ78171.1"/>
    </source>
</evidence>
<gene>
    <name evidence="19 20" type="primary">cobS</name>
    <name evidence="20" type="ORF">Lac1_23540</name>
</gene>
<evidence type="ECO:0000256" key="1">
    <source>
        <dbReference type="ARBA" id="ARBA00001946"/>
    </source>
</evidence>
<feature type="transmembrane region" description="Helical" evidence="19">
    <location>
        <begin position="134"/>
        <end position="159"/>
    </location>
</feature>
<evidence type="ECO:0000313" key="21">
    <source>
        <dbReference type="Proteomes" id="UP001305815"/>
    </source>
</evidence>
<dbReference type="HAMAP" id="MF_00719">
    <property type="entry name" value="CobS"/>
    <property type="match status" value="1"/>
</dbReference>
<comment type="cofactor">
    <cofactor evidence="1 19">
        <name>Mg(2+)</name>
        <dbReference type="ChEBI" id="CHEBI:18420"/>
    </cofactor>
</comment>
<evidence type="ECO:0000256" key="19">
    <source>
        <dbReference type="HAMAP-Rule" id="MF_00719"/>
    </source>
</evidence>
<keyword evidence="8 19" id="KW-0169">Cobalamin biosynthesis</keyword>
<comment type="function">
    <text evidence="14 19">Joins adenosylcobinamide-GDP and alpha-ribazole to generate adenosylcobalamin (Ado-cobalamin). Also synthesizes adenosylcobalamin 5'-phosphate from adenosylcobinamide-GDP and alpha-ribazole 5'-phosphate.</text>
</comment>
<accession>A0ABM8I518</accession>
<organism evidence="20 21">
    <name type="scientific">Claveliimonas bilis</name>
    <dbReference type="NCBI Taxonomy" id="3028070"/>
    <lineage>
        <taxon>Bacteria</taxon>
        <taxon>Bacillati</taxon>
        <taxon>Bacillota</taxon>
        <taxon>Clostridia</taxon>
        <taxon>Lachnospirales</taxon>
        <taxon>Lachnospiraceae</taxon>
        <taxon>Claveliimonas</taxon>
    </lineage>
</organism>
<evidence type="ECO:0000256" key="15">
    <source>
        <dbReference type="ARBA" id="ARBA00032605"/>
    </source>
</evidence>
<dbReference type="EC" id="2.7.8.26" evidence="5 19"/>
<evidence type="ECO:0000256" key="5">
    <source>
        <dbReference type="ARBA" id="ARBA00013200"/>
    </source>
</evidence>
<dbReference type="PANTHER" id="PTHR34148:SF1">
    <property type="entry name" value="ADENOSYLCOBINAMIDE-GDP RIBAZOLETRANSFERASE"/>
    <property type="match status" value="1"/>
</dbReference>
<dbReference type="EMBL" id="AP027742">
    <property type="protein sequence ID" value="BDZ78171.1"/>
    <property type="molecule type" value="Genomic_DNA"/>
</dbReference>
<feature type="transmembrane region" description="Helical" evidence="19">
    <location>
        <begin position="109"/>
        <end position="128"/>
    </location>
</feature>
<dbReference type="RefSeq" id="WP_316265186.1">
    <property type="nucleotide sequence ID" value="NZ_AP027742.1"/>
</dbReference>
<reference evidence="21" key="1">
    <citation type="journal article" date="2023" name="Int. J. Syst. Evol. Microbiol.">
        <title>Claveliimonas bilis gen. nov., sp. nov., deoxycholic acid-producing bacteria isolated from human faeces, and reclassification of Sellimonas monacensis Zenner et al. 2021 as Claveliimonas monacensis comb. nov.</title>
        <authorList>
            <person name="Hisatomi A."/>
            <person name="Kastawa N.W.E.P.G."/>
            <person name="Song I."/>
            <person name="Ohkuma M."/>
            <person name="Fukiya S."/>
            <person name="Sakamoto M."/>
        </authorList>
    </citation>
    <scope>NUCLEOTIDE SEQUENCE [LARGE SCALE GENOMIC DNA]</scope>
    <source>
        <strain evidence="21">12BBH14</strain>
    </source>
</reference>
<keyword evidence="21" id="KW-1185">Reference proteome</keyword>
<evidence type="ECO:0000256" key="8">
    <source>
        <dbReference type="ARBA" id="ARBA00022573"/>
    </source>
</evidence>
<comment type="catalytic activity">
    <reaction evidence="17 19">
        <text>alpha-ribazole + adenosylcob(III)inamide-GDP = adenosylcob(III)alamin + GMP + H(+)</text>
        <dbReference type="Rhea" id="RHEA:16049"/>
        <dbReference type="ChEBI" id="CHEBI:10329"/>
        <dbReference type="ChEBI" id="CHEBI:15378"/>
        <dbReference type="ChEBI" id="CHEBI:18408"/>
        <dbReference type="ChEBI" id="CHEBI:58115"/>
        <dbReference type="ChEBI" id="CHEBI:60487"/>
        <dbReference type="EC" id="2.7.8.26"/>
    </reaction>
</comment>
<evidence type="ECO:0000256" key="11">
    <source>
        <dbReference type="ARBA" id="ARBA00022842"/>
    </source>
</evidence>
<comment type="catalytic activity">
    <reaction evidence="18 19">
        <text>alpha-ribazole 5'-phosphate + adenosylcob(III)inamide-GDP = adenosylcob(III)alamin 5'-phosphate + GMP + H(+)</text>
        <dbReference type="Rhea" id="RHEA:23560"/>
        <dbReference type="ChEBI" id="CHEBI:15378"/>
        <dbReference type="ChEBI" id="CHEBI:57918"/>
        <dbReference type="ChEBI" id="CHEBI:58115"/>
        <dbReference type="ChEBI" id="CHEBI:60487"/>
        <dbReference type="ChEBI" id="CHEBI:60493"/>
        <dbReference type="EC" id="2.7.8.26"/>
    </reaction>
</comment>
<feature type="transmembrane region" description="Helical" evidence="19">
    <location>
        <begin position="180"/>
        <end position="198"/>
    </location>
</feature>
<comment type="subcellular location">
    <subcellularLocation>
        <location evidence="2 19">Cell membrane</location>
        <topology evidence="2 19">Multi-pass membrane protein</topology>
    </subcellularLocation>
</comment>
<evidence type="ECO:0000256" key="10">
    <source>
        <dbReference type="ARBA" id="ARBA00022692"/>
    </source>
</evidence>
<keyword evidence="7 19" id="KW-1003">Cell membrane</keyword>
<evidence type="ECO:0000256" key="6">
    <source>
        <dbReference type="ARBA" id="ARBA00015850"/>
    </source>
</evidence>
<dbReference type="Pfam" id="PF02654">
    <property type="entry name" value="CobS"/>
    <property type="match status" value="1"/>
</dbReference>
<evidence type="ECO:0000256" key="16">
    <source>
        <dbReference type="ARBA" id="ARBA00032853"/>
    </source>
</evidence>
<name>A0ABM8I518_9FIRM</name>
<dbReference type="Proteomes" id="UP001305815">
    <property type="component" value="Chromosome"/>
</dbReference>
<evidence type="ECO:0000256" key="17">
    <source>
        <dbReference type="ARBA" id="ARBA00048623"/>
    </source>
</evidence>
<keyword evidence="9 19" id="KW-0808">Transferase</keyword>
<evidence type="ECO:0000256" key="3">
    <source>
        <dbReference type="ARBA" id="ARBA00004663"/>
    </source>
</evidence>
<keyword evidence="10 19" id="KW-0812">Transmembrane</keyword>
<sequence>MKYVSSFLIAFSMYSKIPVPQADWEKSSMEYVMCFFPLVGAVIGGILYGAAWAADFFAIPRQLSAAVLTALPLWISGGIHMDGYMDTKDALASWGDSQKKLEILKDSRVGAFAVMGLGIYLLLSYGAWNCIRPGQGLFCVGVGFVISRALSGLSVIFFPKAKKTGSYVTMFAGKAQKKKGAVILGLLLFAASALLLVFGGRCGWICLLTAAAVYIWYYYISKKQFGGITGDLAGYFVQLLELVFLLAAAVTG</sequence>
<protein>
    <recommendedName>
        <fullName evidence="6 19">Adenosylcobinamide-GDP ribazoletransferase</fullName>
        <ecNumber evidence="5 19">2.7.8.26</ecNumber>
    </recommendedName>
    <alternativeName>
        <fullName evidence="16 19">Cobalamin synthase</fullName>
    </alternativeName>
    <alternativeName>
        <fullName evidence="15 19">Cobalamin-5'-phosphate synthase</fullName>
    </alternativeName>
</protein>
<comment type="similarity">
    <text evidence="4 19">Belongs to the CobS family.</text>
</comment>
<evidence type="ECO:0000256" key="2">
    <source>
        <dbReference type="ARBA" id="ARBA00004651"/>
    </source>
</evidence>
<keyword evidence="11 19" id="KW-0460">Magnesium</keyword>
<evidence type="ECO:0000256" key="18">
    <source>
        <dbReference type="ARBA" id="ARBA00049504"/>
    </source>
</evidence>
<dbReference type="InterPro" id="IPR003805">
    <property type="entry name" value="CobS"/>
</dbReference>
<evidence type="ECO:0000256" key="12">
    <source>
        <dbReference type="ARBA" id="ARBA00022989"/>
    </source>
</evidence>
<feature type="transmembrane region" description="Helical" evidence="19">
    <location>
        <begin position="204"/>
        <end position="220"/>
    </location>
</feature>
<keyword evidence="12 19" id="KW-1133">Transmembrane helix</keyword>
<evidence type="ECO:0000256" key="13">
    <source>
        <dbReference type="ARBA" id="ARBA00023136"/>
    </source>
</evidence>
<evidence type="ECO:0000256" key="4">
    <source>
        <dbReference type="ARBA" id="ARBA00010561"/>
    </source>
</evidence>
<evidence type="ECO:0000256" key="7">
    <source>
        <dbReference type="ARBA" id="ARBA00022475"/>
    </source>
</evidence>
<evidence type="ECO:0000256" key="14">
    <source>
        <dbReference type="ARBA" id="ARBA00025228"/>
    </source>
</evidence>
<comment type="pathway">
    <text evidence="3 19">Cofactor biosynthesis; adenosylcobalamin biosynthesis; adenosylcobalamin from cob(II)yrinate a,c-diamide: step 7/7.</text>
</comment>
<keyword evidence="13 19" id="KW-0472">Membrane</keyword>
<proteinExistence type="inferred from homology"/>
<evidence type="ECO:0000256" key="9">
    <source>
        <dbReference type="ARBA" id="ARBA00022679"/>
    </source>
</evidence>